<evidence type="ECO:0000256" key="8">
    <source>
        <dbReference type="SAM" id="MobiDB-lite"/>
    </source>
</evidence>
<proteinExistence type="predicted"/>
<dbReference type="Proteomes" id="UP000295674">
    <property type="component" value="Unassembled WGS sequence"/>
</dbReference>
<keyword evidence="5" id="KW-0418">Kinase</keyword>
<dbReference type="Gene3D" id="1.50.10.20">
    <property type="match status" value="1"/>
</dbReference>
<dbReference type="SUPFAM" id="SSF158745">
    <property type="entry name" value="LanC-like"/>
    <property type="match status" value="1"/>
</dbReference>
<evidence type="ECO:0000256" key="7">
    <source>
        <dbReference type="PIRSR" id="PIRSR607822-1"/>
    </source>
</evidence>
<dbReference type="Gene3D" id="1.10.510.10">
    <property type="entry name" value="Transferase(Phosphotransferase) domain 1"/>
    <property type="match status" value="1"/>
</dbReference>
<dbReference type="InterPro" id="IPR011009">
    <property type="entry name" value="Kinase-like_dom_sf"/>
</dbReference>
<dbReference type="OrthoDB" id="1492512at2"/>
<evidence type="ECO:0000259" key="9">
    <source>
        <dbReference type="PROSITE" id="PS50011"/>
    </source>
</evidence>
<keyword evidence="7" id="KW-0479">Metal-binding</keyword>
<protein>
    <recommendedName>
        <fullName evidence="1">non-specific serine/threonine protein kinase</fullName>
        <ecNumber evidence="1">2.7.11.1</ecNumber>
    </recommendedName>
</protein>
<feature type="binding site" evidence="7">
    <location>
        <position position="856"/>
    </location>
    <ligand>
        <name>Zn(2+)</name>
        <dbReference type="ChEBI" id="CHEBI:29105"/>
    </ligand>
</feature>
<dbReference type="Pfam" id="PF25816">
    <property type="entry name" value="RamC_N"/>
    <property type="match status" value="1"/>
</dbReference>
<dbReference type="GO" id="GO:0046872">
    <property type="term" value="F:metal ion binding"/>
    <property type="evidence" value="ECO:0007669"/>
    <property type="project" value="UniProtKB-KW"/>
</dbReference>
<dbReference type="GO" id="GO:0004674">
    <property type="term" value="F:protein serine/threonine kinase activity"/>
    <property type="evidence" value="ECO:0007669"/>
    <property type="project" value="UniProtKB-KW"/>
</dbReference>
<evidence type="ECO:0000256" key="3">
    <source>
        <dbReference type="ARBA" id="ARBA00022679"/>
    </source>
</evidence>
<dbReference type="RefSeq" id="WP_132678553.1">
    <property type="nucleotide sequence ID" value="NZ_SMKS01000063.1"/>
</dbReference>
<organism evidence="10 11">
    <name type="scientific">Saccharopolyspora terrae</name>
    <dbReference type="NCBI Taxonomy" id="2530384"/>
    <lineage>
        <taxon>Bacteria</taxon>
        <taxon>Bacillati</taxon>
        <taxon>Actinomycetota</taxon>
        <taxon>Actinomycetes</taxon>
        <taxon>Pseudonocardiales</taxon>
        <taxon>Pseudonocardiaceae</taxon>
        <taxon>Saccharopolyspora</taxon>
    </lineage>
</organism>
<dbReference type="EC" id="2.7.11.1" evidence="1"/>
<dbReference type="EMBL" id="SMKS01000063">
    <property type="protein sequence ID" value="TDD01360.1"/>
    <property type="molecule type" value="Genomic_DNA"/>
</dbReference>
<dbReference type="SMART" id="SM00220">
    <property type="entry name" value="S_TKc"/>
    <property type="match status" value="1"/>
</dbReference>
<evidence type="ECO:0000256" key="5">
    <source>
        <dbReference type="ARBA" id="ARBA00022777"/>
    </source>
</evidence>
<dbReference type="Pfam" id="PF05147">
    <property type="entry name" value="LANC_like"/>
    <property type="match status" value="1"/>
</dbReference>
<dbReference type="PRINTS" id="PR01950">
    <property type="entry name" value="LANCSUPER"/>
</dbReference>
<dbReference type="SUPFAM" id="SSF56112">
    <property type="entry name" value="Protein kinase-like (PK-like)"/>
    <property type="match status" value="1"/>
</dbReference>
<dbReference type="CDD" id="cd04791">
    <property type="entry name" value="LanC_SerThrkinase"/>
    <property type="match status" value="1"/>
</dbReference>
<keyword evidence="4" id="KW-0547">Nucleotide-binding</keyword>
<keyword evidence="3" id="KW-0808">Transferase</keyword>
<feature type="region of interest" description="Disordered" evidence="8">
    <location>
        <begin position="1"/>
        <end position="22"/>
    </location>
</feature>
<evidence type="ECO:0000256" key="6">
    <source>
        <dbReference type="ARBA" id="ARBA00022840"/>
    </source>
</evidence>
<dbReference type="GO" id="GO:0031179">
    <property type="term" value="P:peptide modification"/>
    <property type="evidence" value="ECO:0007669"/>
    <property type="project" value="InterPro"/>
</dbReference>
<accession>A0A4R4VMV3</accession>
<dbReference type="NCBIfam" id="NF038150">
    <property type="entry name" value="lanthi_synth_IV"/>
    <property type="match status" value="1"/>
</dbReference>
<dbReference type="SMART" id="SM01260">
    <property type="entry name" value="LANC_like"/>
    <property type="match status" value="1"/>
</dbReference>
<evidence type="ECO:0000313" key="10">
    <source>
        <dbReference type="EMBL" id="TDD01360.1"/>
    </source>
</evidence>
<dbReference type="CDD" id="cd14014">
    <property type="entry name" value="STKc_PknB_like"/>
    <property type="match status" value="1"/>
</dbReference>
<dbReference type="InterPro" id="IPR000719">
    <property type="entry name" value="Prot_kinase_dom"/>
</dbReference>
<keyword evidence="2" id="KW-0723">Serine/threonine-protein kinase</keyword>
<dbReference type="PANTHER" id="PTHR43289">
    <property type="entry name" value="MITOGEN-ACTIVATED PROTEIN KINASE KINASE KINASE 20-RELATED"/>
    <property type="match status" value="1"/>
</dbReference>
<feature type="domain" description="Protein kinase" evidence="9">
    <location>
        <begin position="263"/>
        <end position="526"/>
    </location>
</feature>
<dbReference type="GO" id="GO:0005524">
    <property type="term" value="F:ATP binding"/>
    <property type="evidence" value="ECO:0007669"/>
    <property type="project" value="UniProtKB-KW"/>
</dbReference>
<feature type="region of interest" description="Disordered" evidence="8">
    <location>
        <begin position="529"/>
        <end position="548"/>
    </location>
</feature>
<feature type="binding site" evidence="7">
    <location>
        <position position="855"/>
    </location>
    <ligand>
        <name>Zn(2+)</name>
        <dbReference type="ChEBI" id="CHEBI:29105"/>
    </ligand>
</feature>
<dbReference type="InterPro" id="IPR058053">
    <property type="entry name" value="RamC_C"/>
</dbReference>
<dbReference type="PANTHER" id="PTHR43289:SF6">
    <property type="entry name" value="SERINE_THREONINE-PROTEIN KINASE NEKL-3"/>
    <property type="match status" value="1"/>
</dbReference>
<dbReference type="Pfam" id="PF00069">
    <property type="entry name" value="Pkinase"/>
    <property type="match status" value="1"/>
</dbReference>
<dbReference type="AlphaFoldDB" id="A0A4R4VMV3"/>
<evidence type="ECO:0000313" key="11">
    <source>
        <dbReference type="Proteomes" id="UP000295674"/>
    </source>
</evidence>
<feature type="binding site" evidence="7">
    <location>
        <position position="810"/>
    </location>
    <ligand>
        <name>Zn(2+)</name>
        <dbReference type="ChEBI" id="CHEBI:29105"/>
    </ligand>
</feature>
<dbReference type="InterPro" id="IPR057929">
    <property type="entry name" value="RamC_N"/>
</dbReference>
<sequence>MAGVSPDCSDDDTARASGRDARAADSPRLAEFNFSLFGPRSLGAVDDSTLTDVLDTGLRTSSEPARWTVSKGGTWCTVAPGSAVQRSQGWKLHISATLASAQDVLTRSLPVLLESESAFKFARTLDHVALLNDRHTSRGHSGKFLTIYPASDDEAVRLAAELHEATDGLAGPRVLSDRPYSPGSLVHYRYGAFIEQRRFSNDGFYAWVIEDPDGNPVEDRRAGKYSPPPWVSCPFPNAPDPALRQADSDKHAAQGGVLIGKRFLAREAIRHTNRGGVYRTTDTHTGNAVIVKEARPHVGADRTGRDERDRLRAEAHALELVAPLGLAPQVLALFEQSQHLFLAEELVPGVSLREWIPGQIRAGGWRRDIPQALTMTGRVAALLESAHDAGLILRDFNPSNIMVLPDGQLKLIDLELAVPTGEKDDAPLKVGTPGFSAPEQFHGESPNERADYFSLGATLCFLAFGNVPGMIEGDTGEPYPQHGLAEWLDVRWEPSGLPDDLRRLILELMHPDPRRRPEPARVDQVLATANGAAPRNARQARAGASEPRLDDQCWQHAVDGVVGHLLSSMTPDAQTLWPVSCAHGAPDPCSVQHGAAGVLGVLTRCLQFGASDDPRLGPAVTAAGDWIAQRLPADDQRPPGLYFGEAGIAWSLFEAGEQLGADRLRTEALKLAIDLPVSVTNPDITHGTAGIGLTLLHLWSLTGDDELLRKANRSADELVLSASEEADGVSWGTPAEHHSHLAGRRYYGFAHGTAGVGYFLLAAALATGREDLMALAVRTGDTLIGHAIVDRDVAQWGAGSDDAATAPHWCHGASGIGTFLARLFRVTGHERFGSYASMAARAVMEHSARAGLAQCHGLAGNGDFLLDMREATGAGIYDGMAHQVARLVHSCRTHHNSRVVFPDERGGLTSSWGDGMTGVLAFLLRLRYRTPRMWMADELLQPSRPT</sequence>
<keyword evidence="7" id="KW-0862">Zinc</keyword>
<evidence type="ECO:0000256" key="4">
    <source>
        <dbReference type="ARBA" id="ARBA00022741"/>
    </source>
</evidence>
<dbReference type="InterPro" id="IPR007822">
    <property type="entry name" value="LANC-like"/>
</dbReference>
<evidence type="ECO:0000256" key="2">
    <source>
        <dbReference type="ARBA" id="ARBA00022527"/>
    </source>
</evidence>
<dbReference type="PROSITE" id="PS50011">
    <property type="entry name" value="PROTEIN_KINASE_DOM"/>
    <property type="match status" value="1"/>
</dbReference>
<gene>
    <name evidence="10" type="ORF">E1181_25550</name>
</gene>
<keyword evidence="11" id="KW-1185">Reference proteome</keyword>
<comment type="caution">
    <text evidence="10">The sequence shown here is derived from an EMBL/GenBank/DDBJ whole genome shotgun (WGS) entry which is preliminary data.</text>
</comment>
<feature type="compositionally biased region" description="Basic and acidic residues" evidence="8">
    <location>
        <begin position="12"/>
        <end position="22"/>
    </location>
</feature>
<reference evidence="10 11" key="1">
    <citation type="submission" date="2019-03" db="EMBL/GenBank/DDBJ databases">
        <title>Draft genome sequences of novel Actinobacteria.</title>
        <authorList>
            <person name="Sahin N."/>
            <person name="Ay H."/>
            <person name="Saygin H."/>
        </authorList>
    </citation>
    <scope>NUCLEOTIDE SEQUENCE [LARGE SCALE GENOMIC DNA]</scope>
    <source>
        <strain evidence="10 11">16K309</strain>
    </source>
</reference>
<evidence type="ECO:0000256" key="1">
    <source>
        <dbReference type="ARBA" id="ARBA00012513"/>
    </source>
</evidence>
<keyword evidence="6" id="KW-0067">ATP-binding</keyword>
<name>A0A4R4VMV3_9PSEU</name>